<gene>
    <name evidence="1" type="ORF">Cboi01_000585000</name>
</gene>
<name>A0ACB5U6M3_CANBO</name>
<protein>
    <submittedName>
        <fullName evidence="1">Unnamed protein product</fullName>
    </submittedName>
</protein>
<comment type="caution">
    <text evidence="1">The sequence shown here is derived from an EMBL/GenBank/DDBJ whole genome shotgun (WGS) entry which is preliminary data.</text>
</comment>
<sequence length="164" mass="18308">MRNADRKGNTTEDADADSENIKKVKDSSEWKSSNSDNLISRIKKQRKIVKKVGYTSINIMNSNTNIDNSPVIDSAAFSNDSGIVSGRRSMGTKVSNPSTDSNNKKKRKRSNEDEDQDEKDKDVNDDDDDDSEYEPAIKADSGSLLSLWTSNKKSKDAKVKKQKK</sequence>
<organism evidence="1 2">
    <name type="scientific">Candida boidinii</name>
    <name type="common">Yeast</name>
    <dbReference type="NCBI Taxonomy" id="5477"/>
    <lineage>
        <taxon>Eukaryota</taxon>
        <taxon>Fungi</taxon>
        <taxon>Dikarya</taxon>
        <taxon>Ascomycota</taxon>
        <taxon>Saccharomycotina</taxon>
        <taxon>Pichiomycetes</taxon>
        <taxon>Pichiales</taxon>
        <taxon>Pichiaceae</taxon>
        <taxon>Ogataea</taxon>
        <taxon>Ogataea/Candida clade</taxon>
    </lineage>
</organism>
<keyword evidence="2" id="KW-1185">Reference proteome</keyword>
<evidence type="ECO:0000313" key="2">
    <source>
        <dbReference type="Proteomes" id="UP001165101"/>
    </source>
</evidence>
<proteinExistence type="predicted"/>
<dbReference type="EMBL" id="BSXV01004916">
    <property type="protein sequence ID" value="GMF01441.1"/>
    <property type="molecule type" value="Genomic_DNA"/>
</dbReference>
<accession>A0ACB5U6M3</accession>
<dbReference type="Proteomes" id="UP001165101">
    <property type="component" value="Unassembled WGS sequence"/>
</dbReference>
<reference evidence="1" key="1">
    <citation type="submission" date="2023-04" db="EMBL/GenBank/DDBJ databases">
        <title>Candida boidinii NBRC 1967.</title>
        <authorList>
            <person name="Ichikawa N."/>
            <person name="Sato H."/>
            <person name="Tonouchi N."/>
        </authorList>
    </citation>
    <scope>NUCLEOTIDE SEQUENCE</scope>
    <source>
        <strain evidence="1">NBRC 1967</strain>
    </source>
</reference>
<evidence type="ECO:0000313" key="1">
    <source>
        <dbReference type="EMBL" id="GMF01441.1"/>
    </source>
</evidence>